<keyword evidence="4" id="KW-1133">Transmembrane helix</keyword>
<keyword evidence="3" id="KW-0949">S-adenosyl-L-methionine</keyword>
<keyword evidence="1 5" id="KW-0489">Methyltransferase</keyword>
<dbReference type="GO" id="GO:0032259">
    <property type="term" value="P:methylation"/>
    <property type="evidence" value="ECO:0007669"/>
    <property type="project" value="UniProtKB-KW"/>
</dbReference>
<evidence type="ECO:0000313" key="6">
    <source>
        <dbReference type="Proteomes" id="UP001321700"/>
    </source>
</evidence>
<name>A0ABU3KMG4_9BURK</name>
<evidence type="ECO:0000256" key="3">
    <source>
        <dbReference type="ARBA" id="ARBA00022691"/>
    </source>
</evidence>
<dbReference type="PANTHER" id="PTHR13610">
    <property type="entry name" value="METHYLTRANSFERASE DOMAIN-CONTAINING PROTEIN"/>
    <property type="match status" value="1"/>
</dbReference>
<keyword evidence="4" id="KW-0812">Transmembrane</keyword>
<gene>
    <name evidence="5" type="ORF">RAE19_09215</name>
</gene>
<dbReference type="PANTHER" id="PTHR13610:SF9">
    <property type="entry name" value="FI06469P"/>
    <property type="match status" value="1"/>
</dbReference>
<feature type="transmembrane region" description="Helical" evidence="4">
    <location>
        <begin position="37"/>
        <end position="55"/>
    </location>
</feature>
<sequence>MMRRLNPAHWQWPLPAVFAWAACWALFRALLGEGVALSWALGLSSALGVACSLWGPTWWRRLLIAGGFPLSLVVSLSTLGAESLPAWAWLLPLALLLLVYPVNAWRDAPLFPTPPNALEELPAHAPLPLGAHVLDAGCGLGHGLQALRQAYPQAELHGMEWSWPLRLLCGLRCPWARVTRGDIWRANWSTYDMVYVFQRPESMARAVAKANADMRPGTWLVSLEFEATSAAPVAHWRGPGGKMVWLYQVPLPLQPGEIA</sequence>
<dbReference type="EMBL" id="JAVBIK010000001">
    <property type="protein sequence ID" value="MDT7518885.1"/>
    <property type="molecule type" value="Genomic_DNA"/>
</dbReference>
<dbReference type="PROSITE" id="PS51257">
    <property type="entry name" value="PROKAR_LIPOPROTEIN"/>
    <property type="match status" value="1"/>
</dbReference>
<organism evidence="5 6">
    <name type="scientific">Rhodoferax potami</name>
    <dbReference type="NCBI Taxonomy" id="3068338"/>
    <lineage>
        <taxon>Bacteria</taxon>
        <taxon>Pseudomonadati</taxon>
        <taxon>Pseudomonadota</taxon>
        <taxon>Betaproteobacteria</taxon>
        <taxon>Burkholderiales</taxon>
        <taxon>Comamonadaceae</taxon>
        <taxon>Rhodoferax</taxon>
    </lineage>
</organism>
<dbReference type="Proteomes" id="UP001321700">
    <property type="component" value="Unassembled WGS sequence"/>
</dbReference>
<evidence type="ECO:0000256" key="4">
    <source>
        <dbReference type="SAM" id="Phobius"/>
    </source>
</evidence>
<keyword evidence="6" id="KW-1185">Reference proteome</keyword>
<dbReference type="EC" id="2.1.-.-" evidence="5"/>
<evidence type="ECO:0000256" key="1">
    <source>
        <dbReference type="ARBA" id="ARBA00022603"/>
    </source>
</evidence>
<reference evidence="5 6" key="1">
    <citation type="submission" date="2023-08" db="EMBL/GenBank/DDBJ databases">
        <title>Rhodoferax potami sp. nov. and Rhodoferax mekongensis sp. nov., isolated from the Mekong River in Thailand.</title>
        <authorList>
            <person name="Kitikhun S."/>
            <person name="Charoenyingcharoen P."/>
            <person name="Siriarchawattana P."/>
            <person name="Likhitrattanapisal S."/>
            <person name="Nilsakha T."/>
            <person name="Chanpet A."/>
            <person name="Rattanawaree P."/>
            <person name="Ingsriswang S."/>
        </authorList>
    </citation>
    <scope>NUCLEOTIDE SEQUENCE [LARGE SCALE GENOMIC DNA]</scope>
    <source>
        <strain evidence="5 6">TBRC 17660</strain>
    </source>
</reference>
<feature type="transmembrane region" description="Helical" evidence="4">
    <location>
        <begin position="86"/>
        <end position="105"/>
    </location>
</feature>
<feature type="transmembrane region" description="Helical" evidence="4">
    <location>
        <begin position="62"/>
        <end position="80"/>
    </location>
</feature>
<comment type="caution">
    <text evidence="5">The sequence shown here is derived from an EMBL/GenBank/DDBJ whole genome shotgun (WGS) entry which is preliminary data.</text>
</comment>
<dbReference type="GO" id="GO:0008168">
    <property type="term" value="F:methyltransferase activity"/>
    <property type="evidence" value="ECO:0007669"/>
    <property type="project" value="UniProtKB-KW"/>
</dbReference>
<feature type="transmembrane region" description="Helical" evidence="4">
    <location>
        <begin position="12"/>
        <end position="31"/>
    </location>
</feature>
<dbReference type="InterPro" id="IPR029063">
    <property type="entry name" value="SAM-dependent_MTases_sf"/>
</dbReference>
<dbReference type="InterPro" id="IPR026170">
    <property type="entry name" value="FAM173A/B"/>
</dbReference>
<dbReference type="RefSeq" id="WP_313874600.1">
    <property type="nucleotide sequence ID" value="NZ_JAVBIK010000001.1"/>
</dbReference>
<evidence type="ECO:0000313" key="5">
    <source>
        <dbReference type="EMBL" id="MDT7518885.1"/>
    </source>
</evidence>
<keyword evidence="2 5" id="KW-0808">Transferase</keyword>
<evidence type="ECO:0000256" key="2">
    <source>
        <dbReference type="ARBA" id="ARBA00022679"/>
    </source>
</evidence>
<dbReference type="Gene3D" id="3.40.50.150">
    <property type="entry name" value="Vaccinia Virus protein VP39"/>
    <property type="match status" value="1"/>
</dbReference>
<proteinExistence type="predicted"/>
<keyword evidence="4" id="KW-0472">Membrane</keyword>
<protein>
    <submittedName>
        <fullName evidence="5">Class I SAM-dependent methyltransferase</fullName>
        <ecNumber evidence="5">2.1.-.-</ecNumber>
    </submittedName>
</protein>
<accession>A0ABU3KMG4</accession>
<dbReference type="SUPFAM" id="SSF53335">
    <property type="entry name" value="S-adenosyl-L-methionine-dependent methyltransferases"/>
    <property type="match status" value="1"/>
</dbReference>